<feature type="binding site" evidence="8">
    <location>
        <position position="253"/>
    </location>
    <ligand>
        <name>Mg(2+)</name>
        <dbReference type="ChEBI" id="CHEBI:18420"/>
    </ligand>
</feature>
<evidence type="ECO:0000256" key="8">
    <source>
        <dbReference type="HAMAP-Rule" id="MF_00692"/>
    </source>
</evidence>
<feature type="binding site" evidence="8">
    <location>
        <position position="125"/>
    </location>
    <ligand>
        <name>ATP</name>
        <dbReference type="ChEBI" id="CHEBI:30616"/>
    </ligand>
</feature>
<dbReference type="HAMAP" id="MF_00692">
    <property type="entry name" value="SelO"/>
    <property type="match status" value="1"/>
</dbReference>
<proteinExistence type="inferred from homology"/>
<feature type="binding site" evidence="8">
    <location>
        <position position="90"/>
    </location>
    <ligand>
        <name>ATP</name>
        <dbReference type="ChEBI" id="CHEBI:30616"/>
    </ligand>
</feature>
<keyword evidence="5 8" id="KW-0547">Nucleotide-binding</keyword>
<evidence type="ECO:0000256" key="3">
    <source>
        <dbReference type="ARBA" id="ARBA00022695"/>
    </source>
</evidence>
<dbReference type="GO" id="GO:0005524">
    <property type="term" value="F:ATP binding"/>
    <property type="evidence" value="ECO:0007669"/>
    <property type="project" value="UniProtKB-UniRule"/>
</dbReference>
<dbReference type="Proteomes" id="UP000015559">
    <property type="component" value="Chromosome"/>
</dbReference>
<comment type="catalytic activity">
    <reaction evidence="8">
        <text>L-tyrosyl-[protein] + ATP = O-(5'-adenylyl)-L-tyrosyl-[protein] + diphosphate</text>
        <dbReference type="Rhea" id="RHEA:54288"/>
        <dbReference type="Rhea" id="RHEA-COMP:10136"/>
        <dbReference type="Rhea" id="RHEA-COMP:13846"/>
        <dbReference type="ChEBI" id="CHEBI:30616"/>
        <dbReference type="ChEBI" id="CHEBI:33019"/>
        <dbReference type="ChEBI" id="CHEBI:46858"/>
        <dbReference type="ChEBI" id="CHEBI:83624"/>
        <dbReference type="EC" id="2.7.7.108"/>
    </reaction>
</comment>
<evidence type="ECO:0000313" key="10">
    <source>
        <dbReference type="Proteomes" id="UP000015559"/>
    </source>
</evidence>
<feature type="binding site" evidence="8">
    <location>
        <position position="176"/>
    </location>
    <ligand>
        <name>ATP</name>
        <dbReference type="ChEBI" id="CHEBI:30616"/>
    </ligand>
</feature>
<dbReference type="EC" id="2.7.7.-" evidence="8"/>
<feature type="binding site" evidence="8">
    <location>
        <position position="93"/>
    </location>
    <ligand>
        <name>ATP</name>
        <dbReference type="ChEBI" id="CHEBI:30616"/>
    </ligand>
</feature>
<dbReference type="NCBIfam" id="NF000658">
    <property type="entry name" value="PRK00029.1"/>
    <property type="match status" value="1"/>
</dbReference>
<reference evidence="9 10" key="1">
    <citation type="journal article" date="2012" name="Appl. Environ. Microbiol.">
        <title>Draft genome sequence of a psychrotolerant sulfur-oxidizing bacterium, Sulfuricella denitrificans skB26, and proteomic insights into cold adaptation.</title>
        <authorList>
            <person name="Watanabe T."/>
            <person name="Kojima H."/>
            <person name="Fukui M."/>
        </authorList>
    </citation>
    <scope>NUCLEOTIDE SEQUENCE [LARGE SCALE GENOMIC DNA]</scope>
    <source>
        <strain evidence="10">skB26</strain>
    </source>
</reference>
<keyword evidence="10" id="KW-1185">Reference proteome</keyword>
<sequence length="489" mass="54984">MMKLDQLNFQNTFARLPETFHSRLHPTPLPEPYLVSFNANAAELIDLDPDEVMCADFAEYFIGNRLLPGSDPLAMLYAGHQFGHFVPQLGDGRAILLGEVKNRAGEHWDLQLKGAGATPFSRSGDGRAVLRSSIREYLCSEAMHGLGIPTTRALCIVGSDEEIWRETVESAAVVTRIAPSHVRFGSFEVFFYRDQPEPIVRLADYVIDKHFPELADAPDKYPRFLNEVVIRTARLMAKWQAVGFSHGVMNTDNMSILGLTFDYGPFGFMDAYNPGYVCNHSDHGGRYAFDRQPQIGLWNLTCLAQALTPIIPVEEARAVLGHYGPTYAEHYVDLMGQKLGLTHAGQDDVPLIEALLGLMHANQVDYTNLFRSLGHFKSEAGEQNSVVRDQFIDRPAFDAWAETYRARLQNEPGTDEERKVRMDKVNPKYILRNYLAQVAIEKAEKERDFSEVDRLLKLLGCPFDEQPEMANYAAPPPDWAQHISVSCSS</sequence>
<dbReference type="InterPro" id="IPR003846">
    <property type="entry name" value="SelO"/>
</dbReference>
<dbReference type="eggNOG" id="COG0397">
    <property type="taxonomic scope" value="Bacteria"/>
</dbReference>
<feature type="active site" description="Proton acceptor" evidence="8">
    <location>
        <position position="252"/>
    </location>
</feature>
<dbReference type="AlphaFoldDB" id="S6AD69"/>
<keyword evidence="8" id="KW-0464">Manganese</keyword>
<evidence type="ECO:0000256" key="2">
    <source>
        <dbReference type="ARBA" id="ARBA00022679"/>
    </source>
</evidence>
<comment type="cofactor">
    <cofactor evidence="8">
        <name>Mg(2+)</name>
        <dbReference type="ChEBI" id="CHEBI:18420"/>
    </cofactor>
    <cofactor evidence="8">
        <name>Mn(2+)</name>
        <dbReference type="ChEBI" id="CHEBI:29035"/>
    </cofactor>
</comment>
<keyword evidence="6 8" id="KW-0067">ATP-binding</keyword>
<feature type="binding site" evidence="8">
    <location>
        <position position="262"/>
    </location>
    <ligand>
        <name>Mg(2+)</name>
        <dbReference type="ChEBI" id="CHEBI:18420"/>
    </ligand>
</feature>
<dbReference type="HOGENOM" id="CLU_010245_4_0_4"/>
<keyword evidence="3 8" id="KW-0548">Nucleotidyltransferase</keyword>
<dbReference type="STRING" id="1163617.SCD_n02415"/>
<evidence type="ECO:0000256" key="5">
    <source>
        <dbReference type="ARBA" id="ARBA00022741"/>
    </source>
</evidence>
<dbReference type="GO" id="GO:0030145">
    <property type="term" value="F:manganese ion binding"/>
    <property type="evidence" value="ECO:0007669"/>
    <property type="project" value="UniProtKB-UniRule"/>
</dbReference>
<comment type="catalytic activity">
    <reaction evidence="8">
        <text>L-tyrosyl-[protein] + UTP = O-(5'-uridylyl)-L-tyrosyl-[protein] + diphosphate</text>
        <dbReference type="Rhea" id="RHEA:83887"/>
        <dbReference type="Rhea" id="RHEA-COMP:10136"/>
        <dbReference type="Rhea" id="RHEA-COMP:20238"/>
        <dbReference type="ChEBI" id="CHEBI:33019"/>
        <dbReference type="ChEBI" id="CHEBI:46398"/>
        <dbReference type="ChEBI" id="CHEBI:46858"/>
        <dbReference type="ChEBI" id="CHEBI:90602"/>
    </reaction>
</comment>
<evidence type="ECO:0000256" key="4">
    <source>
        <dbReference type="ARBA" id="ARBA00022723"/>
    </source>
</evidence>
<dbReference type="EC" id="2.7.7.108" evidence="8"/>
<keyword evidence="4 8" id="KW-0479">Metal-binding</keyword>
<dbReference type="Pfam" id="PF02696">
    <property type="entry name" value="SelO"/>
    <property type="match status" value="1"/>
</dbReference>
<keyword evidence="2 8" id="KW-0808">Transferase</keyword>
<dbReference type="PANTHER" id="PTHR12153:SF15">
    <property type="entry name" value="PROTEIN ADENYLYLTRANSFERASE SELO, MITOCHONDRIAL"/>
    <property type="match status" value="1"/>
</dbReference>
<organism evidence="9 10">
    <name type="scientific">Sulfuricella denitrificans (strain DSM 22764 / NBRC 105220 / skB26)</name>
    <dbReference type="NCBI Taxonomy" id="1163617"/>
    <lineage>
        <taxon>Bacteria</taxon>
        <taxon>Pseudomonadati</taxon>
        <taxon>Pseudomonadota</taxon>
        <taxon>Betaproteobacteria</taxon>
        <taxon>Nitrosomonadales</taxon>
        <taxon>Sulfuricellaceae</taxon>
        <taxon>Sulfuricella</taxon>
    </lineage>
</organism>
<feature type="binding site" evidence="8">
    <location>
        <position position="183"/>
    </location>
    <ligand>
        <name>ATP</name>
        <dbReference type="ChEBI" id="CHEBI:30616"/>
    </ligand>
</feature>
<comment type="catalytic activity">
    <reaction evidence="8">
        <text>L-seryl-[protein] + ATP = 3-O-(5'-adenylyl)-L-seryl-[protein] + diphosphate</text>
        <dbReference type="Rhea" id="RHEA:58120"/>
        <dbReference type="Rhea" id="RHEA-COMP:9863"/>
        <dbReference type="Rhea" id="RHEA-COMP:15073"/>
        <dbReference type="ChEBI" id="CHEBI:29999"/>
        <dbReference type="ChEBI" id="CHEBI:30616"/>
        <dbReference type="ChEBI" id="CHEBI:33019"/>
        <dbReference type="ChEBI" id="CHEBI:142516"/>
        <dbReference type="EC" id="2.7.7.108"/>
    </reaction>
</comment>
<keyword evidence="7 8" id="KW-0460">Magnesium</keyword>
<comment type="catalytic activity">
    <reaction evidence="8">
        <text>L-histidyl-[protein] + UTP = N(tele)-(5'-uridylyl)-L-histidyl-[protein] + diphosphate</text>
        <dbReference type="Rhea" id="RHEA:83891"/>
        <dbReference type="Rhea" id="RHEA-COMP:9745"/>
        <dbReference type="Rhea" id="RHEA-COMP:20239"/>
        <dbReference type="ChEBI" id="CHEBI:29979"/>
        <dbReference type="ChEBI" id="CHEBI:33019"/>
        <dbReference type="ChEBI" id="CHEBI:46398"/>
        <dbReference type="ChEBI" id="CHEBI:233474"/>
    </reaction>
</comment>
<accession>S6AD69</accession>
<comment type="similarity">
    <text evidence="1 8">Belongs to the SELO family.</text>
</comment>
<feature type="binding site" evidence="8">
    <location>
        <position position="262"/>
    </location>
    <ligand>
        <name>ATP</name>
        <dbReference type="ChEBI" id="CHEBI:30616"/>
    </ligand>
</feature>
<comment type="function">
    <text evidence="8">Nucleotidyltransferase involved in the post-translational modification of proteins. It can catalyze the addition of adenosine monophosphate (AMP) or uridine monophosphate (UMP) to a protein, resulting in modifications known as AMPylation and UMPylation.</text>
</comment>
<evidence type="ECO:0000256" key="6">
    <source>
        <dbReference type="ARBA" id="ARBA00022840"/>
    </source>
</evidence>
<evidence type="ECO:0000256" key="7">
    <source>
        <dbReference type="ARBA" id="ARBA00022842"/>
    </source>
</evidence>
<feature type="binding site" evidence="8">
    <location>
        <position position="126"/>
    </location>
    <ligand>
        <name>ATP</name>
        <dbReference type="ChEBI" id="CHEBI:30616"/>
    </ligand>
</feature>
<dbReference type="KEGG" id="sdr:SCD_n02415"/>
<dbReference type="EMBL" id="AP013066">
    <property type="protein sequence ID" value="BAN36223.1"/>
    <property type="molecule type" value="Genomic_DNA"/>
</dbReference>
<dbReference type="GO" id="GO:0000287">
    <property type="term" value="F:magnesium ion binding"/>
    <property type="evidence" value="ECO:0007669"/>
    <property type="project" value="UniProtKB-UniRule"/>
</dbReference>
<dbReference type="PANTHER" id="PTHR12153">
    <property type="entry name" value="SELENOPROTEIN O"/>
    <property type="match status" value="1"/>
</dbReference>
<dbReference type="RefSeq" id="WP_009205417.1">
    <property type="nucleotide sequence ID" value="NC_022357.1"/>
</dbReference>
<dbReference type="GO" id="GO:0070733">
    <property type="term" value="F:AMPylase activity"/>
    <property type="evidence" value="ECO:0007669"/>
    <property type="project" value="UniProtKB-EC"/>
</dbReference>
<gene>
    <name evidence="8" type="primary">ydiU</name>
    <name evidence="8" type="synonym">selO</name>
    <name evidence="9" type="ORF">SCD_n02415</name>
</gene>
<comment type="catalytic activity">
    <reaction evidence="8">
        <text>L-seryl-[protein] + UTP = O-(5'-uridylyl)-L-seryl-[protein] + diphosphate</text>
        <dbReference type="Rhea" id="RHEA:64604"/>
        <dbReference type="Rhea" id="RHEA-COMP:9863"/>
        <dbReference type="Rhea" id="RHEA-COMP:16635"/>
        <dbReference type="ChEBI" id="CHEBI:29999"/>
        <dbReference type="ChEBI" id="CHEBI:33019"/>
        <dbReference type="ChEBI" id="CHEBI:46398"/>
        <dbReference type="ChEBI" id="CHEBI:156051"/>
    </reaction>
</comment>
<comment type="catalytic activity">
    <reaction evidence="8">
        <text>L-threonyl-[protein] + ATP = 3-O-(5'-adenylyl)-L-threonyl-[protein] + diphosphate</text>
        <dbReference type="Rhea" id="RHEA:54292"/>
        <dbReference type="Rhea" id="RHEA-COMP:11060"/>
        <dbReference type="Rhea" id="RHEA-COMP:13847"/>
        <dbReference type="ChEBI" id="CHEBI:30013"/>
        <dbReference type="ChEBI" id="CHEBI:30616"/>
        <dbReference type="ChEBI" id="CHEBI:33019"/>
        <dbReference type="ChEBI" id="CHEBI:138113"/>
        <dbReference type="EC" id="2.7.7.108"/>
    </reaction>
</comment>
<protein>
    <recommendedName>
        <fullName evidence="8">Protein nucleotidyltransferase YdiU</fullName>
        <ecNumber evidence="8">2.7.7.-</ecNumber>
    </recommendedName>
    <alternativeName>
        <fullName evidence="8">Protein adenylyltransferase YdiU</fullName>
        <ecNumber evidence="8">2.7.7.108</ecNumber>
    </alternativeName>
    <alternativeName>
        <fullName evidence="8">Protein uridylyltransferase YdiU</fullName>
        <ecNumber evidence="8">2.7.7.-</ecNumber>
    </alternativeName>
</protein>
<evidence type="ECO:0000313" key="9">
    <source>
        <dbReference type="EMBL" id="BAN36223.1"/>
    </source>
</evidence>
<name>S6AD69_SULDS</name>
<feature type="binding site" evidence="8">
    <location>
        <position position="92"/>
    </location>
    <ligand>
        <name>ATP</name>
        <dbReference type="ChEBI" id="CHEBI:30616"/>
    </ligand>
</feature>
<evidence type="ECO:0000256" key="1">
    <source>
        <dbReference type="ARBA" id="ARBA00009747"/>
    </source>
</evidence>
<dbReference type="OrthoDB" id="9776281at2"/>
<feature type="binding site" evidence="8">
    <location>
        <position position="113"/>
    </location>
    <ligand>
        <name>ATP</name>
        <dbReference type="ChEBI" id="CHEBI:30616"/>
    </ligand>
</feature>